<dbReference type="GO" id="GO:0000723">
    <property type="term" value="P:telomere maintenance"/>
    <property type="evidence" value="ECO:0007669"/>
    <property type="project" value="InterPro"/>
</dbReference>
<keyword evidence="1" id="KW-0378">Hydrolase</keyword>
<sequence length="106" mass="11906">MLKQVKLIIWDEVPMQHRFCVEAVDRTLRDIGNKEKPFSGITVVLGGDFRQTLPVIAGGCREAVVGACLRRSLLWNDVTVLALHQNMRLDALEPDSVSFAKFLLEV</sequence>
<evidence type="ECO:0000313" key="3">
    <source>
        <dbReference type="EMBL" id="KAI3911021.1"/>
    </source>
</evidence>
<comment type="similarity">
    <text evidence="1">Belongs to the helicase family.</text>
</comment>
<keyword evidence="1" id="KW-0067">ATP-binding</keyword>
<dbReference type="PANTHER" id="PTHR10492">
    <property type="match status" value="1"/>
</dbReference>
<organism evidence="3 4">
    <name type="scientific">Papaver atlanticum</name>
    <dbReference type="NCBI Taxonomy" id="357466"/>
    <lineage>
        <taxon>Eukaryota</taxon>
        <taxon>Viridiplantae</taxon>
        <taxon>Streptophyta</taxon>
        <taxon>Embryophyta</taxon>
        <taxon>Tracheophyta</taxon>
        <taxon>Spermatophyta</taxon>
        <taxon>Magnoliopsida</taxon>
        <taxon>Ranunculales</taxon>
        <taxon>Papaveraceae</taxon>
        <taxon>Papaveroideae</taxon>
        <taxon>Papaver</taxon>
    </lineage>
</organism>
<comment type="catalytic activity">
    <reaction evidence="1">
        <text>ATP + H2O = ADP + phosphate + H(+)</text>
        <dbReference type="Rhea" id="RHEA:13065"/>
        <dbReference type="ChEBI" id="CHEBI:15377"/>
        <dbReference type="ChEBI" id="CHEBI:15378"/>
        <dbReference type="ChEBI" id="CHEBI:30616"/>
        <dbReference type="ChEBI" id="CHEBI:43474"/>
        <dbReference type="ChEBI" id="CHEBI:456216"/>
        <dbReference type="EC" id="5.6.2.3"/>
    </reaction>
</comment>
<dbReference type="Proteomes" id="UP001202328">
    <property type="component" value="Unassembled WGS sequence"/>
</dbReference>
<name>A0AAD4XG71_9MAGN</name>
<proteinExistence type="inferred from homology"/>
<comment type="caution">
    <text evidence="3">The sequence shown here is derived from an EMBL/GenBank/DDBJ whole genome shotgun (WGS) entry which is preliminary data.</text>
</comment>
<protein>
    <recommendedName>
        <fullName evidence="1">ATP-dependent DNA helicase</fullName>
        <ecNumber evidence="1">5.6.2.3</ecNumber>
    </recommendedName>
</protein>
<dbReference type="GO" id="GO:0016787">
    <property type="term" value="F:hydrolase activity"/>
    <property type="evidence" value="ECO:0007669"/>
    <property type="project" value="UniProtKB-KW"/>
</dbReference>
<dbReference type="GO" id="GO:0005524">
    <property type="term" value="F:ATP binding"/>
    <property type="evidence" value="ECO:0007669"/>
    <property type="project" value="UniProtKB-KW"/>
</dbReference>
<keyword evidence="1" id="KW-0234">DNA repair</keyword>
<comment type="cofactor">
    <cofactor evidence="1">
        <name>Mg(2+)</name>
        <dbReference type="ChEBI" id="CHEBI:18420"/>
    </cofactor>
</comment>
<dbReference type="AlphaFoldDB" id="A0AAD4XG71"/>
<accession>A0AAD4XG71</accession>
<dbReference type="GO" id="GO:0006310">
    <property type="term" value="P:DNA recombination"/>
    <property type="evidence" value="ECO:0007669"/>
    <property type="project" value="UniProtKB-KW"/>
</dbReference>
<evidence type="ECO:0000313" key="4">
    <source>
        <dbReference type="Proteomes" id="UP001202328"/>
    </source>
</evidence>
<keyword evidence="1" id="KW-0347">Helicase</keyword>
<reference evidence="3" key="1">
    <citation type="submission" date="2022-04" db="EMBL/GenBank/DDBJ databases">
        <title>A functionally conserved STORR gene fusion in Papaver species that diverged 16.8 million years ago.</title>
        <authorList>
            <person name="Catania T."/>
        </authorList>
    </citation>
    <scope>NUCLEOTIDE SEQUENCE</scope>
    <source>
        <strain evidence="3">S-188037</strain>
    </source>
</reference>
<gene>
    <name evidence="3" type="ORF">MKW98_015678</name>
</gene>
<dbReference type="GO" id="GO:0043139">
    <property type="term" value="F:5'-3' DNA helicase activity"/>
    <property type="evidence" value="ECO:0007669"/>
    <property type="project" value="UniProtKB-EC"/>
</dbReference>
<keyword evidence="4" id="KW-1185">Reference proteome</keyword>
<feature type="domain" description="DNA helicase Pif1-like DEAD-box helicase" evidence="2">
    <location>
        <begin position="2"/>
        <end position="93"/>
    </location>
</feature>
<dbReference type="Gene3D" id="3.40.50.300">
    <property type="entry name" value="P-loop containing nucleotide triphosphate hydrolases"/>
    <property type="match status" value="1"/>
</dbReference>
<evidence type="ECO:0000259" key="2">
    <source>
        <dbReference type="Pfam" id="PF05970"/>
    </source>
</evidence>
<dbReference type="EMBL" id="JAJJMB010010084">
    <property type="protein sequence ID" value="KAI3911021.1"/>
    <property type="molecule type" value="Genomic_DNA"/>
</dbReference>
<dbReference type="EC" id="5.6.2.3" evidence="1"/>
<dbReference type="Pfam" id="PF05970">
    <property type="entry name" value="PIF1"/>
    <property type="match status" value="1"/>
</dbReference>
<keyword evidence="1" id="KW-0233">DNA recombination</keyword>
<keyword evidence="1" id="KW-0227">DNA damage</keyword>
<dbReference type="InterPro" id="IPR010285">
    <property type="entry name" value="DNA_helicase_pif1-like_DEAD"/>
</dbReference>
<evidence type="ECO:0000256" key="1">
    <source>
        <dbReference type="RuleBase" id="RU363044"/>
    </source>
</evidence>
<dbReference type="InterPro" id="IPR027417">
    <property type="entry name" value="P-loop_NTPase"/>
</dbReference>
<keyword evidence="1" id="KW-0547">Nucleotide-binding</keyword>
<dbReference type="GO" id="GO:0006281">
    <property type="term" value="P:DNA repair"/>
    <property type="evidence" value="ECO:0007669"/>
    <property type="project" value="UniProtKB-KW"/>
</dbReference>
<dbReference type="PANTHER" id="PTHR10492:SF57">
    <property type="entry name" value="ATP-DEPENDENT DNA HELICASE"/>
    <property type="match status" value="1"/>
</dbReference>